<organism evidence="2 3">
    <name type="scientific">Novosphingobium aquiterrae</name>
    <dbReference type="NCBI Taxonomy" id="624388"/>
    <lineage>
        <taxon>Bacteria</taxon>
        <taxon>Pseudomonadati</taxon>
        <taxon>Pseudomonadota</taxon>
        <taxon>Alphaproteobacteria</taxon>
        <taxon>Sphingomonadales</taxon>
        <taxon>Sphingomonadaceae</taxon>
        <taxon>Novosphingobium</taxon>
    </lineage>
</organism>
<name>A0ABV6PN68_9SPHN</name>
<feature type="transmembrane region" description="Helical" evidence="1">
    <location>
        <begin position="31"/>
        <end position="51"/>
    </location>
</feature>
<proteinExistence type="predicted"/>
<keyword evidence="1" id="KW-0472">Membrane</keyword>
<feature type="transmembrane region" description="Helical" evidence="1">
    <location>
        <begin position="134"/>
        <end position="153"/>
    </location>
</feature>
<feature type="transmembrane region" description="Helical" evidence="1">
    <location>
        <begin position="105"/>
        <end position="122"/>
    </location>
</feature>
<protein>
    <submittedName>
        <fullName evidence="2">Uncharacterized protein</fullName>
    </submittedName>
</protein>
<dbReference type="EMBL" id="JBHLTL010000011">
    <property type="protein sequence ID" value="MFC0590862.1"/>
    <property type="molecule type" value="Genomic_DNA"/>
</dbReference>
<evidence type="ECO:0000256" key="1">
    <source>
        <dbReference type="SAM" id="Phobius"/>
    </source>
</evidence>
<evidence type="ECO:0000313" key="3">
    <source>
        <dbReference type="Proteomes" id="UP001589943"/>
    </source>
</evidence>
<feature type="transmembrane region" description="Helical" evidence="1">
    <location>
        <begin position="63"/>
        <end position="85"/>
    </location>
</feature>
<sequence length="300" mass="31507">MTDNQTPPQVDVTKAWAATQDQKGAAKRLRIYAALAWLVAIGTEIAGIVMLKQHKFDHGNMALLIGLLVVIAAFAIGGSLMWKAANKHDPASRVDGFRFFVQNQLGAIITIIAFLPLLVLIFMDKDMDPKNKKIAGGVGVALALLATVIGIDFKPPSTEQYTQDMNQCAAQIKSGQPTTACSPEVAQQAQEIARDSAAVTDATKTAANPAGQDVVYWIAPEAGKKKSETPHVFHLCQNVSSLRGKSVNSGSVTQAYAENATRITLQIPMEQGQCGFAGASKAAAARPAAAAAASPAAAAQ</sequence>
<gene>
    <name evidence="2" type="ORF">ACFFF7_15765</name>
</gene>
<dbReference type="Proteomes" id="UP001589943">
    <property type="component" value="Unassembled WGS sequence"/>
</dbReference>
<comment type="caution">
    <text evidence="2">The sequence shown here is derived from an EMBL/GenBank/DDBJ whole genome shotgun (WGS) entry which is preliminary data.</text>
</comment>
<reference evidence="2 3" key="1">
    <citation type="submission" date="2024-09" db="EMBL/GenBank/DDBJ databases">
        <authorList>
            <person name="Sun Q."/>
            <person name="Mori K."/>
        </authorList>
    </citation>
    <scope>NUCLEOTIDE SEQUENCE [LARGE SCALE GENOMIC DNA]</scope>
    <source>
        <strain evidence="2 3">NCAIM B.02537</strain>
    </source>
</reference>
<dbReference type="RefSeq" id="WP_379482288.1">
    <property type="nucleotide sequence ID" value="NZ_JBHLTL010000011.1"/>
</dbReference>
<accession>A0ABV6PN68</accession>
<keyword evidence="1" id="KW-1133">Transmembrane helix</keyword>
<evidence type="ECO:0000313" key="2">
    <source>
        <dbReference type="EMBL" id="MFC0590862.1"/>
    </source>
</evidence>
<keyword evidence="1" id="KW-0812">Transmembrane</keyword>
<keyword evidence="3" id="KW-1185">Reference proteome</keyword>